<evidence type="ECO:0000256" key="8">
    <source>
        <dbReference type="ARBA" id="ARBA00022842"/>
    </source>
</evidence>
<dbReference type="InterPro" id="IPR036565">
    <property type="entry name" value="Mur-like_cat_sf"/>
</dbReference>
<dbReference type="GO" id="GO:0046654">
    <property type="term" value="P:tetrahydrofolate biosynthetic process"/>
    <property type="evidence" value="ECO:0007669"/>
    <property type="project" value="UniProtKB-UniPathway"/>
</dbReference>
<comment type="cofactor">
    <cofactor evidence="1">
        <name>Mg(2+)</name>
        <dbReference type="ChEBI" id="CHEBI:18420"/>
    </cofactor>
</comment>
<protein>
    <recommendedName>
        <fullName evidence="3">tetrahydrofolate synthase</fullName>
        <ecNumber evidence="3">6.3.2.17</ecNumber>
    </recommendedName>
</protein>
<evidence type="ECO:0000259" key="11">
    <source>
        <dbReference type="Pfam" id="PF08245"/>
    </source>
</evidence>
<dbReference type="PROSITE" id="PS01012">
    <property type="entry name" value="FOLYLPOLYGLU_SYNT_2"/>
    <property type="match status" value="1"/>
</dbReference>
<dbReference type="UniPathway" id="UPA00077">
    <property type="reaction ID" value="UER00157"/>
</dbReference>
<dbReference type="PANTHER" id="PTHR11136">
    <property type="entry name" value="FOLYLPOLYGLUTAMATE SYNTHASE-RELATED"/>
    <property type="match status" value="1"/>
</dbReference>
<keyword evidence="8" id="KW-0460">Magnesium</keyword>
<dbReference type="PATRIC" id="fig|1079.6.peg.3408"/>
<evidence type="ECO:0000256" key="6">
    <source>
        <dbReference type="ARBA" id="ARBA00022741"/>
    </source>
</evidence>
<evidence type="ECO:0000256" key="10">
    <source>
        <dbReference type="PIRNR" id="PIRNR001563"/>
    </source>
</evidence>
<dbReference type="InterPro" id="IPR036615">
    <property type="entry name" value="Mur_ligase_C_dom_sf"/>
</dbReference>
<keyword evidence="7 10" id="KW-0067">ATP-binding</keyword>
<dbReference type="EMBL" id="AP014854">
    <property type="protein sequence ID" value="BAR99014.1"/>
    <property type="molecule type" value="Genomic_DNA"/>
</dbReference>
<evidence type="ECO:0000256" key="3">
    <source>
        <dbReference type="ARBA" id="ARBA00013025"/>
    </source>
</evidence>
<comment type="similarity">
    <text evidence="2 10">Belongs to the folylpolyglutamate synthase family.</text>
</comment>
<name>A0A182D0V0_BLAVI</name>
<dbReference type="GO" id="GO:0008841">
    <property type="term" value="F:dihydrofolate synthase activity"/>
    <property type="evidence" value="ECO:0007669"/>
    <property type="project" value="TreeGrafter"/>
</dbReference>
<dbReference type="GO" id="GO:0005737">
    <property type="term" value="C:cytoplasm"/>
    <property type="evidence" value="ECO:0007669"/>
    <property type="project" value="TreeGrafter"/>
</dbReference>
<organism evidence="12">
    <name type="scientific">Blastochloris viridis</name>
    <name type="common">Rhodopseudomonas viridis</name>
    <dbReference type="NCBI Taxonomy" id="1079"/>
    <lineage>
        <taxon>Bacteria</taxon>
        <taxon>Pseudomonadati</taxon>
        <taxon>Pseudomonadota</taxon>
        <taxon>Alphaproteobacteria</taxon>
        <taxon>Hyphomicrobiales</taxon>
        <taxon>Blastochloridaceae</taxon>
        <taxon>Blastochloris</taxon>
    </lineage>
</organism>
<evidence type="ECO:0000256" key="4">
    <source>
        <dbReference type="ARBA" id="ARBA00022598"/>
    </source>
</evidence>
<evidence type="ECO:0000256" key="1">
    <source>
        <dbReference type="ARBA" id="ARBA00001946"/>
    </source>
</evidence>
<dbReference type="InterPro" id="IPR001645">
    <property type="entry name" value="Folylpolyglutamate_synth"/>
</dbReference>
<dbReference type="Pfam" id="PF08245">
    <property type="entry name" value="Mur_ligase_M"/>
    <property type="match status" value="1"/>
</dbReference>
<dbReference type="KEGG" id="bvr:BVIR_3242"/>
<dbReference type="GO" id="GO:0046872">
    <property type="term" value="F:metal ion binding"/>
    <property type="evidence" value="ECO:0007669"/>
    <property type="project" value="UniProtKB-KW"/>
</dbReference>
<comment type="catalytic activity">
    <reaction evidence="9">
        <text>(6S)-5,6,7,8-tetrahydrofolyl-(gamma-L-Glu)(n) + L-glutamate + ATP = (6S)-5,6,7,8-tetrahydrofolyl-(gamma-L-Glu)(n+1) + ADP + phosphate + H(+)</text>
        <dbReference type="Rhea" id="RHEA:10580"/>
        <dbReference type="Rhea" id="RHEA-COMP:14738"/>
        <dbReference type="Rhea" id="RHEA-COMP:14740"/>
        <dbReference type="ChEBI" id="CHEBI:15378"/>
        <dbReference type="ChEBI" id="CHEBI:29985"/>
        <dbReference type="ChEBI" id="CHEBI:30616"/>
        <dbReference type="ChEBI" id="CHEBI:43474"/>
        <dbReference type="ChEBI" id="CHEBI:141005"/>
        <dbReference type="ChEBI" id="CHEBI:456216"/>
        <dbReference type="EC" id="6.3.2.17"/>
    </reaction>
</comment>
<dbReference type="GO" id="GO:0004326">
    <property type="term" value="F:tetrahydrofolylpolyglutamate synthase activity"/>
    <property type="evidence" value="ECO:0007669"/>
    <property type="project" value="UniProtKB-EC"/>
</dbReference>
<evidence type="ECO:0000256" key="5">
    <source>
        <dbReference type="ARBA" id="ARBA00022723"/>
    </source>
</evidence>
<feature type="domain" description="Mur ligase central" evidence="11">
    <location>
        <begin position="46"/>
        <end position="266"/>
    </location>
</feature>
<gene>
    <name evidence="12" type="ORF">BV133_1421</name>
</gene>
<proteinExistence type="inferred from homology"/>
<dbReference type="GO" id="GO:0005524">
    <property type="term" value="F:ATP binding"/>
    <property type="evidence" value="ECO:0007669"/>
    <property type="project" value="UniProtKB-KW"/>
</dbReference>
<evidence type="ECO:0000313" key="12">
    <source>
        <dbReference type="EMBL" id="BAR99014.1"/>
    </source>
</evidence>
<evidence type="ECO:0000256" key="2">
    <source>
        <dbReference type="ARBA" id="ARBA00008276"/>
    </source>
</evidence>
<reference evidence="12" key="1">
    <citation type="journal article" date="2015" name="Genome Announc.">
        <title>Complete Genome Sequence of the Bacteriochlorophyll b-Producing Photosynthetic Bacterium Blastochloris viridis.</title>
        <authorList>
            <person name="Tsukatani Y."/>
            <person name="Hirose Y."/>
            <person name="Harada J."/>
            <person name="Misawa N."/>
            <person name="Mori K."/>
            <person name="Inoue K."/>
            <person name="Tamiaki H."/>
        </authorList>
    </citation>
    <scope>NUCLEOTIDE SEQUENCE [LARGE SCALE GENOMIC DNA]</scope>
    <source>
        <strain evidence="12">DSM 133</strain>
    </source>
</reference>
<keyword evidence="6 10" id="KW-0547">Nucleotide-binding</keyword>
<keyword evidence="4 10" id="KW-0436">Ligase</keyword>
<dbReference type="AlphaFoldDB" id="A0A182D0V0"/>
<dbReference type="InterPro" id="IPR013221">
    <property type="entry name" value="Mur_ligase_cen"/>
</dbReference>
<sequence>MTAVDAVLARLAALHPKTIDLSLERIARLLARLGDPQLKLPPVIHVAGTNGKGSTVAFLRAMLEAAGRRVHVYTSPHLVRFNERFRIGRVSGGRLVTDDELVAVLTDIERVNAGEPITVFEVTTVAGLALFAQHPADVTLLEVGMGGRFDATNVIERPAATVITPISFDHMDFLGTTLAAIAGEKAGILKRRVPAVSARQPPEALAVIERQAARLAAPLAVSGEQWHAHEEGGRMVYQDDDGLLDLPRPRLVGRHQIENAGAAIAALRTAGFVLPTSAYEAGVAGADWPARLQRLGSGRLIRLLPQGAELWLDGGHNAGGAEVAAAALADLEERAPKPLALVCGMLDTKEPLPFLQHFAGLSRRLVAVPVPGSDRGRPAAALAETARALGFTADVAGDVEAALARLAGEFAVPPRLLVTGSLYLAGDVLARDGTLPS</sequence>
<keyword evidence="5" id="KW-0479">Metal-binding</keyword>
<evidence type="ECO:0000256" key="9">
    <source>
        <dbReference type="ARBA" id="ARBA00047493"/>
    </source>
</evidence>
<dbReference type="PIRSF" id="PIRSF001563">
    <property type="entry name" value="Folylpolyglu_synth"/>
    <property type="match status" value="1"/>
</dbReference>
<dbReference type="FunFam" id="3.40.1190.10:FF:000011">
    <property type="entry name" value="Folylpolyglutamate synthase/dihydrofolate synthase"/>
    <property type="match status" value="1"/>
</dbReference>
<dbReference type="EC" id="6.3.2.17" evidence="3"/>
<dbReference type="Gene3D" id="3.90.190.20">
    <property type="entry name" value="Mur ligase, C-terminal domain"/>
    <property type="match status" value="1"/>
</dbReference>
<dbReference type="PANTHER" id="PTHR11136:SF0">
    <property type="entry name" value="DIHYDROFOLATE SYNTHETASE-RELATED"/>
    <property type="match status" value="1"/>
</dbReference>
<dbReference type="SUPFAM" id="SSF53244">
    <property type="entry name" value="MurD-like peptide ligases, peptide-binding domain"/>
    <property type="match status" value="1"/>
</dbReference>
<evidence type="ECO:0000256" key="7">
    <source>
        <dbReference type="ARBA" id="ARBA00022840"/>
    </source>
</evidence>
<dbReference type="NCBIfam" id="TIGR01499">
    <property type="entry name" value="folC"/>
    <property type="match status" value="1"/>
</dbReference>
<dbReference type="InterPro" id="IPR018109">
    <property type="entry name" value="Folylpolyglutamate_synth_CS"/>
</dbReference>
<dbReference type="Gene3D" id="3.40.1190.10">
    <property type="entry name" value="Mur-like, catalytic domain"/>
    <property type="match status" value="1"/>
</dbReference>
<dbReference type="RefSeq" id="WP_236823628.1">
    <property type="nucleotide sequence ID" value="NZ_AP014854.2"/>
</dbReference>
<accession>A0A182D0V0</accession>
<dbReference type="SUPFAM" id="SSF53623">
    <property type="entry name" value="MurD-like peptide ligases, catalytic domain"/>
    <property type="match status" value="1"/>
</dbReference>